<dbReference type="InterPro" id="IPR006311">
    <property type="entry name" value="TAT_signal"/>
</dbReference>
<sequence length="115" mass="11543">MATSFSFRRLLLIGGFAVAAAAAPALAVHAMPTPGAAVAQCSSGEEQDEFTTTCTPYLVPRSGSLFSTTAANPDVPEIQGIPCIGHNAGACLGLAENEADAGPQPIPQSTISSSP</sequence>
<accession>A0ABT2M667</accession>
<dbReference type="RefSeq" id="WP_260991778.1">
    <property type="nucleotide sequence ID" value="NZ_JAODWD010000001.1"/>
</dbReference>
<reference evidence="3" key="1">
    <citation type="submission" date="2023-07" db="EMBL/GenBank/DDBJ databases">
        <authorList>
            <person name="Deng Y."/>
            <person name="Zhang Y.-Q."/>
        </authorList>
    </citation>
    <scope>NUCLEOTIDE SEQUENCE [LARGE SCALE GENOMIC DNA]</scope>
    <source>
        <strain evidence="3">CPCC 205710</strain>
    </source>
</reference>
<comment type="caution">
    <text evidence="2">The sequence shown here is derived from an EMBL/GenBank/DDBJ whole genome shotgun (WGS) entry which is preliminary data.</text>
</comment>
<protein>
    <submittedName>
        <fullName evidence="2">Intersectin-EH binding protein Ibp1</fullName>
    </submittedName>
</protein>
<evidence type="ECO:0000313" key="2">
    <source>
        <dbReference type="EMBL" id="MCT7657758.1"/>
    </source>
</evidence>
<keyword evidence="3" id="KW-1185">Reference proteome</keyword>
<proteinExistence type="predicted"/>
<feature type="chain" id="PRO_5045136546" evidence="1">
    <location>
        <begin position="28"/>
        <end position="115"/>
    </location>
</feature>
<gene>
    <name evidence="2" type="ORF">N4S67_04930</name>
</gene>
<evidence type="ECO:0000256" key="1">
    <source>
        <dbReference type="SAM" id="SignalP"/>
    </source>
</evidence>
<keyword evidence="1" id="KW-0732">Signal</keyword>
<dbReference type="Proteomes" id="UP001206639">
    <property type="component" value="Unassembled WGS sequence"/>
</dbReference>
<feature type="signal peptide" evidence="1">
    <location>
        <begin position="1"/>
        <end position="27"/>
    </location>
</feature>
<evidence type="ECO:0000313" key="3">
    <source>
        <dbReference type="Proteomes" id="UP001206639"/>
    </source>
</evidence>
<organism evidence="2 3">
    <name type="scientific">Mycobacterium deserti</name>
    <dbReference type="NCBI Taxonomy" id="2978347"/>
    <lineage>
        <taxon>Bacteria</taxon>
        <taxon>Bacillati</taxon>
        <taxon>Actinomycetota</taxon>
        <taxon>Actinomycetes</taxon>
        <taxon>Mycobacteriales</taxon>
        <taxon>Mycobacteriaceae</taxon>
        <taxon>Mycobacterium</taxon>
    </lineage>
</organism>
<dbReference type="PROSITE" id="PS51318">
    <property type="entry name" value="TAT"/>
    <property type="match status" value="1"/>
</dbReference>
<name>A0ABT2M667_9MYCO</name>
<dbReference type="EMBL" id="JAODWD010000001">
    <property type="protein sequence ID" value="MCT7657758.1"/>
    <property type="molecule type" value="Genomic_DNA"/>
</dbReference>